<accession>A0A7W9B955</accession>
<gene>
    <name evidence="2" type="ORF">FHR21_003701</name>
</gene>
<organism evidence="2 3">
    <name type="scientific">Sphingopyxis panaciterrulae</name>
    <dbReference type="NCBI Taxonomy" id="462372"/>
    <lineage>
        <taxon>Bacteria</taxon>
        <taxon>Pseudomonadati</taxon>
        <taxon>Pseudomonadota</taxon>
        <taxon>Alphaproteobacteria</taxon>
        <taxon>Sphingomonadales</taxon>
        <taxon>Sphingomonadaceae</taxon>
        <taxon>Sphingopyxis</taxon>
    </lineage>
</organism>
<reference evidence="2 3" key="1">
    <citation type="submission" date="2020-08" db="EMBL/GenBank/DDBJ databases">
        <title>Genomic Encyclopedia of Type Strains, Phase IV (KMG-IV): sequencing the most valuable type-strain genomes for metagenomic binning, comparative biology and taxonomic classification.</title>
        <authorList>
            <person name="Goeker M."/>
        </authorList>
    </citation>
    <scope>NUCLEOTIDE SEQUENCE [LARGE SCALE GENOMIC DNA]</scope>
    <source>
        <strain evidence="2 3">DSM 27163</strain>
    </source>
</reference>
<dbReference type="RefSeq" id="WP_184100942.1">
    <property type="nucleotide sequence ID" value="NZ_JACIJH010000016.1"/>
</dbReference>
<comment type="caution">
    <text evidence="2">The sequence shown here is derived from an EMBL/GenBank/DDBJ whole genome shotgun (WGS) entry which is preliminary data.</text>
</comment>
<dbReference type="InterPro" id="IPR045455">
    <property type="entry name" value="NrS-1_pol-like_helicase"/>
</dbReference>
<dbReference type="EMBL" id="JACIJH010000016">
    <property type="protein sequence ID" value="MBB5708322.1"/>
    <property type="molecule type" value="Genomic_DNA"/>
</dbReference>
<feature type="domain" description="NrS-1 polymerase-like helicase" evidence="1">
    <location>
        <begin position="495"/>
        <end position="603"/>
    </location>
</feature>
<dbReference type="Proteomes" id="UP000537161">
    <property type="component" value="Unassembled WGS sequence"/>
</dbReference>
<evidence type="ECO:0000313" key="3">
    <source>
        <dbReference type="Proteomes" id="UP000537161"/>
    </source>
</evidence>
<evidence type="ECO:0000259" key="1">
    <source>
        <dbReference type="Pfam" id="PF19263"/>
    </source>
</evidence>
<dbReference type="SUPFAM" id="SSF52540">
    <property type="entry name" value="P-loop containing nucleoside triphosphate hydrolases"/>
    <property type="match status" value="1"/>
</dbReference>
<protein>
    <recommendedName>
        <fullName evidence="1">NrS-1 polymerase-like helicase domain-containing protein</fullName>
    </recommendedName>
</protein>
<dbReference type="Pfam" id="PF19263">
    <property type="entry name" value="DUF5906"/>
    <property type="match status" value="1"/>
</dbReference>
<sequence>MSHELETNLDTAERFLRWAHPEGPWVLTAIPVEGGRTTTETFFDMSAARGWIANMSGKQNVYFTVNRVRGAMDTKPKKEHVEEAVMLHIDIDPKKPRDGMSAEELDKWNASERARIRKLLDDFSPSPSAITFSGGGYQGFWKLDEPLYIGGDEGRWTEFEAYNKQLGIVLDGDNTWNIDRIMRLPGTINLPDEKKRKKGRKPALAEIVELSEATYPLSDFTPAVEVQSNGSGSGIKVQISGNLPRIKDLDELPEEVTQRTRMLIVQGDDPDDPNRYSSKSEVTWAVICELIRAGCEDDIIAAVLLDPDFGISDHCLRQKRSVEYVARQIERAREEVIEPMLRKLNERHAVIADLGGKCRVISEVMDQNLARPRLRISKQSFEDFRNRYMHIRVEVGRTKENQPLYASAGKWWLENPMRRQYDTLVFAPGRDVPDAYNLWKGFACEAIPGDGHQPFLDHLKNNVCSGIDEYYNYLVGWMARAVQHPGEQGHVAVVLKGGRGAGKGTVAKIFGSLFGRHFLHISSAKHLVGQFNAHLRDCVFLFADEAFYAGDKQHESVLKTLVTEDLIVVEGKGIDAEPSPNFVHLLMASNDQWVVPAGSDERRYFVLNVGEGRKQDKNYFRALHTQIDEGGRENLLHYLMALDLADFEVRDVPLTDALREQKEHNLTPEEQWLLSVLEGGMIPGVWPETNDDEYERVRRSNGHDAETPGVYDMMRSSSPQLRNKSEQTLSRFLKEWGFRPHKEHRWRGWRFPALLDLRAAWRKKFGQWDFDAATEWSHEPEGSGAQSQLPNIT</sequence>
<evidence type="ECO:0000313" key="2">
    <source>
        <dbReference type="EMBL" id="MBB5708322.1"/>
    </source>
</evidence>
<keyword evidence="3" id="KW-1185">Reference proteome</keyword>
<dbReference type="AlphaFoldDB" id="A0A7W9B955"/>
<dbReference type="InterPro" id="IPR027417">
    <property type="entry name" value="P-loop_NTPase"/>
</dbReference>
<name>A0A7W9B955_9SPHN</name>
<proteinExistence type="predicted"/>